<evidence type="ECO:0000313" key="2">
    <source>
        <dbReference type="EMBL" id="MDL2079065.1"/>
    </source>
</evidence>
<evidence type="ECO:0000313" key="3">
    <source>
        <dbReference type="Proteomes" id="UP001241926"/>
    </source>
</evidence>
<feature type="compositionally biased region" description="Basic and acidic residues" evidence="1">
    <location>
        <begin position="67"/>
        <end position="79"/>
    </location>
</feature>
<gene>
    <name evidence="2" type="ORF">QNN03_21755</name>
</gene>
<keyword evidence="3" id="KW-1185">Reference proteome</keyword>
<evidence type="ECO:0000256" key="1">
    <source>
        <dbReference type="SAM" id="MobiDB-lite"/>
    </source>
</evidence>
<comment type="caution">
    <text evidence="2">The sequence shown here is derived from an EMBL/GenBank/DDBJ whole genome shotgun (WGS) entry which is preliminary data.</text>
</comment>
<organism evidence="2 3">
    <name type="scientific">Streptomyces fuscus</name>
    <dbReference type="NCBI Taxonomy" id="3048495"/>
    <lineage>
        <taxon>Bacteria</taxon>
        <taxon>Bacillati</taxon>
        <taxon>Actinomycetota</taxon>
        <taxon>Actinomycetes</taxon>
        <taxon>Kitasatosporales</taxon>
        <taxon>Streptomycetaceae</taxon>
        <taxon>Streptomyces</taxon>
    </lineage>
</organism>
<dbReference type="EMBL" id="JASJUS010000020">
    <property type="protein sequence ID" value="MDL2079065.1"/>
    <property type="molecule type" value="Genomic_DNA"/>
</dbReference>
<dbReference type="Proteomes" id="UP001241926">
    <property type="component" value="Unassembled WGS sequence"/>
</dbReference>
<protein>
    <submittedName>
        <fullName evidence="2">Uncharacterized protein</fullName>
    </submittedName>
</protein>
<reference evidence="2 3" key="1">
    <citation type="submission" date="2023-05" db="EMBL/GenBank/DDBJ databases">
        <title>Streptomyces fuscus sp. nov., a brown-black pigment producing actinomyces isolated from dry sand of Sea duck farm.</title>
        <authorList>
            <person name="Xie J."/>
            <person name="Shen N."/>
        </authorList>
    </citation>
    <scope>NUCLEOTIDE SEQUENCE [LARGE SCALE GENOMIC DNA]</scope>
    <source>
        <strain evidence="2 3">GXMU-J15</strain>
    </source>
</reference>
<dbReference type="RefSeq" id="WP_285434395.1">
    <property type="nucleotide sequence ID" value="NZ_JASJUS010000020.1"/>
</dbReference>
<proteinExistence type="predicted"/>
<accession>A0ABT7J2H8</accession>
<name>A0ABT7J2H8_9ACTN</name>
<feature type="region of interest" description="Disordered" evidence="1">
    <location>
        <begin position="61"/>
        <end position="90"/>
    </location>
</feature>
<sequence>MRAGADDLGDAVCAWGFVVGEWHAAAAATRDRKRDTSYERQIGWEVAARAAVRAGRPVIEGPASSVRPEEAGPARELLRVMDGTPPFPEL</sequence>